<gene>
    <name evidence="2" type="ORF">SAMN05444370_11650</name>
</gene>
<name>A0A1H4EWT6_9RHOB</name>
<evidence type="ECO:0000259" key="1">
    <source>
        <dbReference type="Pfam" id="PF01882"/>
    </source>
</evidence>
<dbReference type="PANTHER" id="PTHR33608:SF6">
    <property type="entry name" value="BLL2464 PROTEIN"/>
    <property type="match status" value="1"/>
</dbReference>
<protein>
    <recommendedName>
        <fullName evidence="1">DUF58 domain-containing protein</fullName>
    </recommendedName>
</protein>
<dbReference type="AlphaFoldDB" id="A0A1H4EWT6"/>
<evidence type="ECO:0000313" key="3">
    <source>
        <dbReference type="Proteomes" id="UP000198703"/>
    </source>
</evidence>
<proteinExistence type="predicted"/>
<dbReference type="EMBL" id="FNQM01000016">
    <property type="protein sequence ID" value="SEA89461.1"/>
    <property type="molecule type" value="Genomic_DNA"/>
</dbReference>
<organism evidence="2 3">
    <name type="scientific">Rubrimonas cliftonensis</name>
    <dbReference type="NCBI Taxonomy" id="89524"/>
    <lineage>
        <taxon>Bacteria</taxon>
        <taxon>Pseudomonadati</taxon>
        <taxon>Pseudomonadota</taxon>
        <taxon>Alphaproteobacteria</taxon>
        <taxon>Rhodobacterales</taxon>
        <taxon>Paracoccaceae</taxon>
        <taxon>Rubrimonas</taxon>
    </lineage>
</organism>
<dbReference type="Pfam" id="PF01882">
    <property type="entry name" value="DUF58"/>
    <property type="match status" value="1"/>
</dbReference>
<dbReference type="PANTHER" id="PTHR33608">
    <property type="entry name" value="BLL2464 PROTEIN"/>
    <property type="match status" value="1"/>
</dbReference>
<dbReference type="STRING" id="89524.SAMN05444370_11650"/>
<dbReference type="InterPro" id="IPR002881">
    <property type="entry name" value="DUF58"/>
</dbReference>
<sequence>MGDAGPCWRMGGVSAARVERVGPGWLRRDAERISGALPPLMVEAQRLAATVSAGVHGRRRAGPGETFWQYRQAMPGDPLTSIDWRRSARSDHVYIREMEWESAQTVWIWRDDALSMDYRSDAAPRTKGERAALLAMALSVLLVRGGERVGLMGSDAQRPLSGETQLRRLALALSKDREGRGDVGAPPPAPFQRGGKAVFLSDFFGPLEPLEAAMTAAAQAGVRGSLVQILDPAEEAFPFDGRMIFESMGGEVDFETHRARGLAEAYRKRLAERRDALDRLARRCGWRLTAHHTDVSPRRGLIWLYGAVSGGAV</sequence>
<dbReference type="Proteomes" id="UP000198703">
    <property type="component" value="Unassembled WGS sequence"/>
</dbReference>
<reference evidence="2 3" key="1">
    <citation type="submission" date="2016-10" db="EMBL/GenBank/DDBJ databases">
        <authorList>
            <person name="de Groot N.N."/>
        </authorList>
    </citation>
    <scope>NUCLEOTIDE SEQUENCE [LARGE SCALE GENOMIC DNA]</scope>
    <source>
        <strain evidence="2 3">DSM 15345</strain>
    </source>
</reference>
<accession>A0A1H4EWT6</accession>
<keyword evidence="3" id="KW-1185">Reference proteome</keyword>
<feature type="domain" description="DUF58" evidence="1">
    <location>
        <begin position="69"/>
        <end position="274"/>
    </location>
</feature>
<evidence type="ECO:0000313" key="2">
    <source>
        <dbReference type="EMBL" id="SEA89461.1"/>
    </source>
</evidence>